<dbReference type="Gene3D" id="1.10.10.10">
    <property type="entry name" value="Winged helix-like DNA-binding domain superfamily/Winged helix DNA-binding domain"/>
    <property type="match status" value="1"/>
</dbReference>
<reference evidence="1 2" key="1">
    <citation type="submission" date="2020-08" db="EMBL/GenBank/DDBJ databases">
        <title>Genomic Encyclopedia of Type Strains, Phase IV (KMG-IV): sequencing the most valuable type-strain genomes for metagenomic binning, comparative biology and taxonomic classification.</title>
        <authorList>
            <person name="Goeker M."/>
        </authorList>
    </citation>
    <scope>NUCLEOTIDE SEQUENCE [LARGE SCALE GENOMIC DNA]</scope>
    <source>
        <strain evidence="1 2">DSM 24696</strain>
    </source>
</reference>
<accession>A0A840QRA1</accession>
<dbReference type="AlphaFoldDB" id="A0A840QRA1"/>
<dbReference type="Proteomes" id="UP000551878">
    <property type="component" value="Unassembled WGS sequence"/>
</dbReference>
<gene>
    <name evidence="1" type="ORF">HNQ41_002041</name>
</gene>
<sequence>MDFDVDVDEMLHHILQLQQESSKRYRRIVRLTLTDHGHQLIEQVPDFIFDYYKTILAKLMLQQLKKFHEIIAHEIENENENESESEENSFS</sequence>
<keyword evidence="2" id="KW-1185">Reference proteome</keyword>
<name>A0A840QRA1_9BACI</name>
<organism evidence="1 2">
    <name type="scientific">Texcoconibacillus texcoconensis</name>
    <dbReference type="NCBI Taxonomy" id="1095777"/>
    <lineage>
        <taxon>Bacteria</taxon>
        <taxon>Bacillati</taxon>
        <taxon>Bacillota</taxon>
        <taxon>Bacilli</taxon>
        <taxon>Bacillales</taxon>
        <taxon>Bacillaceae</taxon>
        <taxon>Texcoconibacillus</taxon>
    </lineage>
</organism>
<proteinExistence type="predicted"/>
<keyword evidence="1" id="KW-0238">DNA-binding</keyword>
<dbReference type="RefSeq" id="WP_184664288.1">
    <property type="nucleotide sequence ID" value="NZ_JACHHB010000008.1"/>
</dbReference>
<dbReference type="EMBL" id="JACHHB010000008">
    <property type="protein sequence ID" value="MBB5173851.1"/>
    <property type="molecule type" value="Genomic_DNA"/>
</dbReference>
<evidence type="ECO:0000313" key="1">
    <source>
        <dbReference type="EMBL" id="MBB5173851.1"/>
    </source>
</evidence>
<comment type="caution">
    <text evidence="1">The sequence shown here is derived from an EMBL/GenBank/DDBJ whole genome shotgun (WGS) entry which is preliminary data.</text>
</comment>
<dbReference type="InterPro" id="IPR036390">
    <property type="entry name" value="WH_DNA-bd_sf"/>
</dbReference>
<dbReference type="SUPFAM" id="SSF46785">
    <property type="entry name" value="Winged helix' DNA-binding domain"/>
    <property type="match status" value="1"/>
</dbReference>
<evidence type="ECO:0000313" key="2">
    <source>
        <dbReference type="Proteomes" id="UP000551878"/>
    </source>
</evidence>
<dbReference type="GO" id="GO:0003677">
    <property type="term" value="F:DNA binding"/>
    <property type="evidence" value="ECO:0007669"/>
    <property type="project" value="UniProtKB-KW"/>
</dbReference>
<protein>
    <submittedName>
        <fullName evidence="1">DNA-binding MarR family transcriptional regulator</fullName>
    </submittedName>
</protein>
<dbReference type="InterPro" id="IPR036388">
    <property type="entry name" value="WH-like_DNA-bd_sf"/>
</dbReference>